<evidence type="ECO:0000259" key="3">
    <source>
        <dbReference type="Pfam" id="PF08386"/>
    </source>
</evidence>
<dbReference type="GO" id="GO:0004806">
    <property type="term" value="F:triacylglycerol lipase activity"/>
    <property type="evidence" value="ECO:0007669"/>
    <property type="project" value="TreeGrafter"/>
</dbReference>
<dbReference type="Pfam" id="PF08386">
    <property type="entry name" value="Abhydrolase_4"/>
    <property type="match status" value="1"/>
</dbReference>
<dbReference type="InterPro" id="IPR050471">
    <property type="entry name" value="AB_hydrolase"/>
</dbReference>
<sequence length="260" mass="28613">MRRLTATAADGFRLSVQVSGLAAGPTLLLLAGQANSHRWWSSLREDFEDVFRVVTFDQRGTGESRGDVTDWSTELFADDARDVLTAVGAVSATVYGTSMGGRVAQVLAAAHPAVVDRLVLACTSPGGPHAQERDAQVRRSLGDPDPGRRRAALQRLFYTDQWPHPPEHSHLFGDPTMSKQEQRAHLRASSRHDAWDRLAQIEAPTLVLHGTDDLMAPVANAHLLAQRIRSARLHLVEGGRHGFFEEHRSQVVPLIRTFLS</sequence>
<dbReference type="InterPro" id="IPR000073">
    <property type="entry name" value="AB_hydrolase_1"/>
</dbReference>
<feature type="compositionally biased region" description="Basic and acidic residues" evidence="1">
    <location>
        <begin position="130"/>
        <end position="147"/>
    </location>
</feature>
<dbReference type="InterPro" id="IPR013595">
    <property type="entry name" value="Pept_S33_TAP-like_C"/>
</dbReference>
<dbReference type="AlphaFoldDB" id="A0A4Q5JBU7"/>
<feature type="region of interest" description="Disordered" evidence="1">
    <location>
        <begin position="125"/>
        <end position="147"/>
    </location>
</feature>
<organism evidence="4 5">
    <name type="scientific">Nocardioides iriomotensis</name>
    <dbReference type="NCBI Taxonomy" id="715784"/>
    <lineage>
        <taxon>Bacteria</taxon>
        <taxon>Bacillati</taxon>
        <taxon>Actinomycetota</taxon>
        <taxon>Actinomycetes</taxon>
        <taxon>Propionibacteriales</taxon>
        <taxon>Nocardioidaceae</taxon>
        <taxon>Nocardioides</taxon>
    </lineage>
</organism>
<evidence type="ECO:0000313" key="5">
    <source>
        <dbReference type="Proteomes" id="UP000291189"/>
    </source>
</evidence>
<gene>
    <name evidence="4" type="ORF">ETU37_00095</name>
</gene>
<dbReference type="SUPFAM" id="SSF53474">
    <property type="entry name" value="alpha/beta-Hydrolases"/>
    <property type="match status" value="1"/>
</dbReference>
<proteinExistence type="predicted"/>
<protein>
    <submittedName>
        <fullName evidence="4">Alpha/beta hydrolase</fullName>
    </submittedName>
</protein>
<dbReference type="PANTHER" id="PTHR43433:SF5">
    <property type="entry name" value="AB HYDROLASE-1 DOMAIN-CONTAINING PROTEIN"/>
    <property type="match status" value="1"/>
</dbReference>
<comment type="caution">
    <text evidence="4">The sequence shown here is derived from an EMBL/GenBank/DDBJ whole genome shotgun (WGS) entry which is preliminary data.</text>
</comment>
<keyword evidence="5" id="KW-1185">Reference proteome</keyword>
<dbReference type="Gene3D" id="3.40.50.1820">
    <property type="entry name" value="alpha/beta hydrolase"/>
    <property type="match status" value="1"/>
</dbReference>
<dbReference type="GO" id="GO:0046503">
    <property type="term" value="P:glycerolipid catabolic process"/>
    <property type="evidence" value="ECO:0007669"/>
    <property type="project" value="TreeGrafter"/>
</dbReference>
<dbReference type="PRINTS" id="PR00111">
    <property type="entry name" value="ABHYDROLASE"/>
</dbReference>
<dbReference type="PANTHER" id="PTHR43433">
    <property type="entry name" value="HYDROLASE, ALPHA/BETA FOLD FAMILY PROTEIN"/>
    <property type="match status" value="1"/>
</dbReference>
<name>A0A4Q5JBU7_9ACTN</name>
<dbReference type="RefSeq" id="WP_129984841.1">
    <property type="nucleotide sequence ID" value="NZ_SDPU01000001.1"/>
</dbReference>
<feature type="domain" description="AB hydrolase-1" evidence="2">
    <location>
        <begin position="25"/>
        <end position="143"/>
    </location>
</feature>
<dbReference type="EMBL" id="SDPU01000001">
    <property type="protein sequence ID" value="RYU15558.1"/>
    <property type="molecule type" value="Genomic_DNA"/>
</dbReference>
<reference evidence="4 5" key="1">
    <citation type="submission" date="2019-01" db="EMBL/GenBank/DDBJ databases">
        <title>Nocardioides guangzhouensis sp. nov., an actinobacterium isolated from soil.</title>
        <authorList>
            <person name="Fu Y."/>
            <person name="Cai Y."/>
            <person name="Lin Z."/>
            <person name="Chen P."/>
        </authorList>
    </citation>
    <scope>NUCLEOTIDE SEQUENCE [LARGE SCALE GENOMIC DNA]</scope>
    <source>
        <strain evidence="4 5">NBRC 105384</strain>
    </source>
</reference>
<dbReference type="InterPro" id="IPR029058">
    <property type="entry name" value="AB_hydrolase_fold"/>
</dbReference>
<dbReference type="OrthoDB" id="7958481at2"/>
<evidence type="ECO:0000313" key="4">
    <source>
        <dbReference type="EMBL" id="RYU15558.1"/>
    </source>
</evidence>
<dbReference type="Proteomes" id="UP000291189">
    <property type="component" value="Unassembled WGS sequence"/>
</dbReference>
<keyword evidence="4" id="KW-0378">Hydrolase</keyword>
<evidence type="ECO:0000259" key="2">
    <source>
        <dbReference type="Pfam" id="PF00561"/>
    </source>
</evidence>
<accession>A0A4Q5JBU7</accession>
<feature type="domain" description="Peptidase S33 tripeptidyl aminopeptidase-like C-terminal" evidence="3">
    <location>
        <begin position="172"/>
        <end position="259"/>
    </location>
</feature>
<dbReference type="Pfam" id="PF00561">
    <property type="entry name" value="Abhydrolase_1"/>
    <property type="match status" value="1"/>
</dbReference>
<evidence type="ECO:0000256" key="1">
    <source>
        <dbReference type="SAM" id="MobiDB-lite"/>
    </source>
</evidence>